<protein>
    <submittedName>
        <fullName evidence="2">C-type lectin domain-containing protein</fullName>
    </submittedName>
</protein>
<name>A0AC34GU90_9BILA</name>
<organism evidence="1 2">
    <name type="scientific">Panagrolaimus sp. ES5</name>
    <dbReference type="NCBI Taxonomy" id="591445"/>
    <lineage>
        <taxon>Eukaryota</taxon>
        <taxon>Metazoa</taxon>
        <taxon>Ecdysozoa</taxon>
        <taxon>Nematoda</taxon>
        <taxon>Chromadorea</taxon>
        <taxon>Rhabditida</taxon>
        <taxon>Tylenchina</taxon>
        <taxon>Panagrolaimomorpha</taxon>
        <taxon>Panagrolaimoidea</taxon>
        <taxon>Panagrolaimidae</taxon>
        <taxon>Panagrolaimus</taxon>
    </lineage>
</organism>
<dbReference type="Proteomes" id="UP000887579">
    <property type="component" value="Unplaced"/>
</dbReference>
<proteinExistence type="predicted"/>
<sequence>MQLLFLIVGIYLFAAGECLDRPKCWTCQPSQCIKKETGPNWVPFGDNLYALLEEQVFQQEDNSAWIGRNKIDKPGVNGTYTWTDGSATDDWPVPWDKRQPNEPWTDCIFMANRADNFGEWSDYFCDQNVPPYYTPNPPFAICKKSKPAE</sequence>
<reference evidence="2" key="1">
    <citation type="submission" date="2022-11" db="UniProtKB">
        <authorList>
            <consortium name="WormBaseParasite"/>
        </authorList>
    </citation>
    <scope>IDENTIFICATION</scope>
</reference>
<dbReference type="WBParaSite" id="ES5_v2.g8465.t1">
    <property type="protein sequence ID" value="ES5_v2.g8465.t1"/>
    <property type="gene ID" value="ES5_v2.g8465"/>
</dbReference>
<accession>A0AC34GU90</accession>
<evidence type="ECO:0000313" key="2">
    <source>
        <dbReference type="WBParaSite" id="ES5_v2.g8465.t1"/>
    </source>
</evidence>
<evidence type="ECO:0000313" key="1">
    <source>
        <dbReference type="Proteomes" id="UP000887579"/>
    </source>
</evidence>